<evidence type="ECO:0000256" key="1">
    <source>
        <dbReference type="ARBA" id="ARBA00001946"/>
    </source>
</evidence>
<gene>
    <name evidence="14" type="ORF">HMN09_00334700</name>
</gene>
<dbReference type="PANTHER" id="PTHR11130:SF0">
    <property type="entry name" value="GLUTATHIONE SYNTHETASE"/>
    <property type="match status" value="1"/>
</dbReference>
<dbReference type="InterPro" id="IPR014049">
    <property type="entry name" value="Glutathione_synthase_N_euk"/>
</dbReference>
<dbReference type="Gene3D" id="3.30.1490.50">
    <property type="match status" value="1"/>
</dbReference>
<dbReference type="SUPFAM" id="SSF52440">
    <property type="entry name" value="PreATP-grasp domain"/>
    <property type="match status" value="1"/>
</dbReference>
<dbReference type="Gene3D" id="1.10.1080.10">
    <property type="entry name" value="Glutathione Synthetase, Chain A, domain 3"/>
    <property type="match status" value="1"/>
</dbReference>
<dbReference type="AlphaFoldDB" id="A0A8H6TKA5"/>
<keyword evidence="10" id="KW-0067">ATP-binding</keyword>
<evidence type="ECO:0000313" key="14">
    <source>
        <dbReference type="EMBL" id="KAF7318262.1"/>
    </source>
</evidence>
<dbReference type="FunFam" id="3.40.50.1760:FF:000001">
    <property type="entry name" value="Glutathione synthetase"/>
    <property type="match status" value="1"/>
</dbReference>
<organism evidence="14 15">
    <name type="scientific">Mycena chlorophos</name>
    <name type="common">Agaric fungus</name>
    <name type="synonym">Agaricus chlorophos</name>
    <dbReference type="NCBI Taxonomy" id="658473"/>
    <lineage>
        <taxon>Eukaryota</taxon>
        <taxon>Fungi</taxon>
        <taxon>Dikarya</taxon>
        <taxon>Basidiomycota</taxon>
        <taxon>Agaricomycotina</taxon>
        <taxon>Agaricomycetes</taxon>
        <taxon>Agaricomycetidae</taxon>
        <taxon>Agaricales</taxon>
        <taxon>Marasmiineae</taxon>
        <taxon>Mycenaceae</taxon>
        <taxon>Mycena</taxon>
    </lineage>
</organism>
<evidence type="ECO:0000313" key="15">
    <source>
        <dbReference type="Proteomes" id="UP000613580"/>
    </source>
</evidence>
<dbReference type="GO" id="GO:0043295">
    <property type="term" value="F:glutathione binding"/>
    <property type="evidence" value="ECO:0007669"/>
    <property type="project" value="TreeGrafter"/>
</dbReference>
<dbReference type="Gene3D" id="3.40.50.1760">
    <property type="entry name" value="Glutathione synthase, substrate-binding domain superfamily, eukaryotic"/>
    <property type="match status" value="1"/>
</dbReference>
<evidence type="ECO:0000256" key="5">
    <source>
        <dbReference type="ARBA" id="ARBA00012214"/>
    </source>
</evidence>
<dbReference type="Pfam" id="PF03917">
    <property type="entry name" value="GSH_synth_ATP"/>
    <property type="match status" value="1"/>
</dbReference>
<dbReference type="InterPro" id="IPR016185">
    <property type="entry name" value="PreATP-grasp_dom_sf"/>
</dbReference>
<evidence type="ECO:0000256" key="2">
    <source>
        <dbReference type="ARBA" id="ARBA00004965"/>
    </source>
</evidence>
<evidence type="ECO:0000259" key="13">
    <source>
        <dbReference type="Pfam" id="PF03199"/>
    </source>
</evidence>
<dbReference type="PANTHER" id="PTHR11130">
    <property type="entry name" value="GLUTATHIONE SYNTHETASE"/>
    <property type="match status" value="1"/>
</dbReference>
<dbReference type="InterPro" id="IPR014042">
    <property type="entry name" value="Glutathione_synthase_a-hlx"/>
</dbReference>
<keyword evidence="15" id="KW-1185">Reference proteome</keyword>
<evidence type="ECO:0000256" key="12">
    <source>
        <dbReference type="ARBA" id="ARBA00030403"/>
    </source>
</evidence>
<evidence type="ECO:0000256" key="4">
    <source>
        <dbReference type="ARBA" id="ARBA00011738"/>
    </source>
</evidence>
<evidence type="ECO:0000256" key="10">
    <source>
        <dbReference type="ARBA" id="ARBA00022840"/>
    </source>
</evidence>
<feature type="domain" description="Glutathione synthase substrate-binding" evidence="13">
    <location>
        <begin position="334"/>
        <end position="433"/>
    </location>
</feature>
<dbReference type="InterPro" id="IPR037013">
    <property type="entry name" value="GSH-S_sub-bd_sf"/>
</dbReference>
<dbReference type="EMBL" id="JACAZE010000004">
    <property type="protein sequence ID" value="KAF7318262.1"/>
    <property type="molecule type" value="Genomic_DNA"/>
</dbReference>
<evidence type="ECO:0000256" key="11">
    <source>
        <dbReference type="ARBA" id="ARBA00022842"/>
    </source>
</evidence>
<evidence type="ECO:0000256" key="6">
    <source>
        <dbReference type="ARBA" id="ARBA00022598"/>
    </source>
</evidence>
<dbReference type="Proteomes" id="UP000613580">
    <property type="component" value="Unassembled WGS sequence"/>
</dbReference>
<dbReference type="Pfam" id="PF03199">
    <property type="entry name" value="GSH_synthase"/>
    <property type="match status" value="1"/>
</dbReference>
<dbReference type="InterPro" id="IPR014709">
    <property type="entry name" value="Glutathione_synthase_C_euk"/>
</dbReference>
<keyword evidence="11" id="KW-0460">Magnesium</keyword>
<comment type="pathway">
    <text evidence="2">Sulfur metabolism; glutathione biosynthesis; glutathione from L-cysteine and L-glutamate: step 2/2.</text>
</comment>
<dbReference type="GO" id="GO:0005829">
    <property type="term" value="C:cytosol"/>
    <property type="evidence" value="ECO:0007669"/>
    <property type="project" value="TreeGrafter"/>
</dbReference>
<dbReference type="PROSITE" id="PS51808">
    <property type="entry name" value="CHCH"/>
    <property type="match status" value="1"/>
</dbReference>
<dbReference type="GO" id="GO:0004363">
    <property type="term" value="F:glutathione synthase activity"/>
    <property type="evidence" value="ECO:0007669"/>
    <property type="project" value="UniProtKB-EC"/>
</dbReference>
<reference evidence="14" key="1">
    <citation type="submission" date="2020-05" db="EMBL/GenBank/DDBJ databases">
        <title>Mycena genomes resolve the evolution of fungal bioluminescence.</title>
        <authorList>
            <person name="Tsai I.J."/>
        </authorList>
    </citation>
    <scope>NUCLEOTIDE SEQUENCE</scope>
    <source>
        <strain evidence="14">110903Hualien_Pintung</strain>
    </source>
</reference>
<keyword evidence="8" id="KW-0479">Metal-binding</keyword>
<dbReference type="Gene3D" id="3.30.470.20">
    <property type="entry name" value="ATP-grasp fold, B domain"/>
    <property type="match status" value="1"/>
</dbReference>
<dbReference type="UniPathway" id="UPA00142">
    <property type="reaction ID" value="UER00210"/>
</dbReference>
<keyword evidence="6" id="KW-0436">Ligase</keyword>
<comment type="cofactor">
    <cofactor evidence="1">
        <name>Mg(2+)</name>
        <dbReference type="ChEBI" id="CHEBI:18420"/>
    </cofactor>
</comment>
<comment type="subunit">
    <text evidence="4">Homodimer.</text>
</comment>
<dbReference type="NCBIfam" id="TIGR01986">
    <property type="entry name" value="glut_syn_euk"/>
    <property type="match status" value="1"/>
</dbReference>
<comment type="caution">
    <text evidence="14">The sequence shown here is derived from an EMBL/GenBank/DDBJ whole genome shotgun (WGS) entry which is preliminary data.</text>
</comment>
<dbReference type="InterPro" id="IPR005615">
    <property type="entry name" value="Glutathione_synthase"/>
</dbReference>
<keyword evidence="7" id="KW-0317">Glutathione biosynthesis</keyword>
<accession>A0A8H6TKA5</accession>
<evidence type="ECO:0000256" key="8">
    <source>
        <dbReference type="ARBA" id="ARBA00022723"/>
    </source>
</evidence>
<evidence type="ECO:0000256" key="7">
    <source>
        <dbReference type="ARBA" id="ARBA00022684"/>
    </source>
</evidence>
<dbReference type="EC" id="6.3.2.3" evidence="5"/>
<name>A0A8H6TKA5_MYCCL</name>
<dbReference type="GO" id="GO:0005524">
    <property type="term" value="F:ATP binding"/>
    <property type="evidence" value="ECO:0007669"/>
    <property type="project" value="UniProtKB-KW"/>
</dbReference>
<comment type="similarity">
    <text evidence="3">Belongs to the eukaryotic GSH synthase family.</text>
</comment>
<evidence type="ECO:0000256" key="9">
    <source>
        <dbReference type="ARBA" id="ARBA00022741"/>
    </source>
</evidence>
<protein>
    <recommendedName>
        <fullName evidence="5">glutathione synthase</fullName>
        <ecNumber evidence="5">6.3.2.3</ecNumber>
    </recommendedName>
    <alternativeName>
        <fullName evidence="12">Glutathione synthase</fullName>
    </alternativeName>
</protein>
<dbReference type="SUPFAM" id="SSF56059">
    <property type="entry name" value="Glutathione synthetase ATP-binding domain-like"/>
    <property type="match status" value="1"/>
</dbReference>
<dbReference type="Gene3D" id="3.30.1490.80">
    <property type="match status" value="1"/>
</dbReference>
<dbReference type="OrthoDB" id="2020073at2759"/>
<evidence type="ECO:0000256" key="3">
    <source>
        <dbReference type="ARBA" id="ARBA00010385"/>
    </source>
</evidence>
<dbReference type="GO" id="GO:0046872">
    <property type="term" value="F:metal ion binding"/>
    <property type="evidence" value="ECO:0007669"/>
    <property type="project" value="UniProtKB-KW"/>
</dbReference>
<sequence>MSPAATKSKAVSPLRRFAAHTTTTCATQASAYGQCMLASYQDVRKDMCKAEFDLFAQCLRQAVCDGSQMSWAVLTSALLPCLKPEPRPRSRRDGHWSLVAYKFVSIAAVHNLLEHCLLSTVMTFDFSSWPPSLPEDQLDALTLLATTYALSHSLLYLPPAQQQPRLPAAAIHAPISLFPSPVPRRLFELARWLQSTYNLLYARIATDVEFLDRVMGAVEGVGKVDDFVGQLWMGWKQLREQGLAQPLQLGLFRSDYLLHAGGELKQVEFNTISSSFGTLSQRTAALHRYLFASTGYYDAFPGMKADDFPPNETTTGLVGGLAAAHAAYGVPDAKILFVVQSGERNVFDQRLLEYELLEKHSIHVLRQTFDELGLNASLDSNSALFVSGTQISTVYFRAGYTPTDYPTSAQYTTRFLLERSRAIKCPSIALQLAGGKKVQQVLAEPGVLERFVEDADARELLRASWMGMWALEDGVQRAREQHSKLVLKPQREGGGNNVYKEAIPPFLDALPEAERAAWIAMELIEPPAGMGGYLVRSGAESAVRTEVVSELGIFGWALFGGGEGRVDEKEVGWLVRTKGKESNEGGVATGFSVLDSVLLVD</sequence>
<proteinExistence type="inferred from homology"/>
<dbReference type="InterPro" id="IPR004887">
    <property type="entry name" value="GSH_synth_subst-bd"/>
</dbReference>
<keyword evidence="9" id="KW-0547">Nucleotide-binding</keyword>